<dbReference type="EMBL" id="KI911152">
    <property type="protein sequence ID" value="ETS00541.1"/>
    <property type="molecule type" value="Genomic_DNA"/>
</dbReference>
<protein>
    <submittedName>
        <fullName evidence="2">Uncharacterized protein</fullName>
    </submittedName>
</protein>
<accession>A0A024S7S4</accession>
<reference evidence="3" key="1">
    <citation type="journal article" date="2013" name="Ind. Biotechnol.">
        <title>Comparative genomics analysis of Trichoderma reesei strains.</title>
        <authorList>
            <person name="Koike H."/>
            <person name="Aerts A."/>
            <person name="LaButti K."/>
            <person name="Grigoriev I.V."/>
            <person name="Baker S.E."/>
        </authorList>
    </citation>
    <scope>NUCLEOTIDE SEQUENCE [LARGE SCALE GENOMIC DNA]</scope>
    <source>
        <strain evidence="3">ATCC 56765 / BCRC 32924 / NRRL 11460 / Rut C-30</strain>
    </source>
</reference>
<dbReference type="HOGENOM" id="CLU_1209976_0_0_1"/>
<gene>
    <name evidence="2" type="ORF">M419DRAFT_131677</name>
</gene>
<dbReference type="AlphaFoldDB" id="A0A024S7S4"/>
<name>A0A024S7S4_HYPJR</name>
<evidence type="ECO:0000313" key="2">
    <source>
        <dbReference type="EMBL" id="ETS00541.1"/>
    </source>
</evidence>
<dbReference type="KEGG" id="trr:M419DRAFT_131677"/>
<proteinExistence type="predicted"/>
<feature type="region of interest" description="Disordered" evidence="1">
    <location>
        <begin position="15"/>
        <end position="56"/>
    </location>
</feature>
<sequence length="229" mass="24214">MSGSDSLAGYVCGTSSPYTTSIQRTTPSSSTANYLETQERDNSKKQKQARGKGGGGVVLETTPVLMCDTDGRYALDRQSACVGARGGLGIAQEAWANENEMDGWMDGWTLDVNATPGAGYRCGTKASVTSAKTVRRDTARIRPHRTNQQAGKVSNLLTSRGVVGNHCLDGHTQHVRSPQHATCNNATAGNYWHRVPGVKALPLGVGRSFRYYPFAAGAGDDAATDSGVS</sequence>
<feature type="compositionally biased region" description="Polar residues" evidence="1">
    <location>
        <begin position="15"/>
        <end position="36"/>
    </location>
</feature>
<evidence type="ECO:0000256" key="1">
    <source>
        <dbReference type="SAM" id="MobiDB-lite"/>
    </source>
</evidence>
<dbReference type="Proteomes" id="UP000024376">
    <property type="component" value="Unassembled WGS sequence"/>
</dbReference>
<dbReference type="OrthoDB" id="10466862at2759"/>
<organism evidence="2 3">
    <name type="scientific">Hypocrea jecorina (strain ATCC 56765 / BCRC 32924 / NRRL 11460 / Rut C-30)</name>
    <name type="common">Trichoderma reesei</name>
    <dbReference type="NCBI Taxonomy" id="1344414"/>
    <lineage>
        <taxon>Eukaryota</taxon>
        <taxon>Fungi</taxon>
        <taxon>Dikarya</taxon>
        <taxon>Ascomycota</taxon>
        <taxon>Pezizomycotina</taxon>
        <taxon>Sordariomycetes</taxon>
        <taxon>Hypocreomycetidae</taxon>
        <taxon>Hypocreales</taxon>
        <taxon>Hypocreaceae</taxon>
        <taxon>Trichoderma</taxon>
    </lineage>
</organism>
<evidence type="ECO:0000313" key="3">
    <source>
        <dbReference type="Proteomes" id="UP000024376"/>
    </source>
</evidence>